<keyword evidence="4" id="KW-1185">Reference proteome</keyword>
<comment type="caution">
    <text evidence="3">The sequence shown here is derived from an EMBL/GenBank/DDBJ whole genome shotgun (WGS) entry which is preliminary data.</text>
</comment>
<dbReference type="EMBL" id="VSWC01000003">
    <property type="protein sequence ID" value="KAA1116225.1"/>
    <property type="molecule type" value="Genomic_DNA"/>
</dbReference>
<gene>
    <name evidence="2" type="ORF">PGT21_005221</name>
    <name evidence="3" type="ORF">PGTUg99_010375</name>
</gene>
<evidence type="ECO:0000313" key="2">
    <source>
        <dbReference type="EMBL" id="KAA1116225.1"/>
    </source>
</evidence>
<sequence>MPSLTRPLESPTPREHLDGDPPGVLTDEPTSSDRAKPSCLPTSNWQLCSQGVGEVRALTHAHPSGEGWPDDKPPTSNNYPRAMSGPEIMD</sequence>
<organism evidence="3 5">
    <name type="scientific">Puccinia graminis f. sp. tritici</name>
    <dbReference type="NCBI Taxonomy" id="56615"/>
    <lineage>
        <taxon>Eukaryota</taxon>
        <taxon>Fungi</taxon>
        <taxon>Dikarya</taxon>
        <taxon>Basidiomycota</taxon>
        <taxon>Pucciniomycotina</taxon>
        <taxon>Pucciniomycetes</taxon>
        <taxon>Pucciniales</taxon>
        <taxon>Pucciniaceae</taxon>
        <taxon>Puccinia</taxon>
    </lineage>
</organism>
<dbReference type="Proteomes" id="UP000324748">
    <property type="component" value="Unassembled WGS sequence"/>
</dbReference>
<reference evidence="4 5" key="1">
    <citation type="submission" date="2019-05" db="EMBL/GenBank/DDBJ databases">
        <title>Emergence of the Ug99 lineage of the wheat stem rust pathogen through somatic hybridization.</title>
        <authorList>
            <person name="Li F."/>
            <person name="Upadhyaya N.M."/>
            <person name="Sperschneider J."/>
            <person name="Matny O."/>
            <person name="Nguyen-Phuc H."/>
            <person name="Mago R."/>
            <person name="Raley C."/>
            <person name="Miller M.E."/>
            <person name="Silverstein K.A.T."/>
            <person name="Henningsen E."/>
            <person name="Hirsch C.D."/>
            <person name="Visser B."/>
            <person name="Pretorius Z.A."/>
            <person name="Steffenson B.J."/>
            <person name="Schwessinger B."/>
            <person name="Dodds P.N."/>
            <person name="Figueroa M."/>
        </authorList>
    </citation>
    <scope>NUCLEOTIDE SEQUENCE [LARGE SCALE GENOMIC DNA]</scope>
    <source>
        <strain evidence="2">21-0</strain>
        <strain evidence="3 5">Ug99</strain>
    </source>
</reference>
<evidence type="ECO:0000313" key="3">
    <source>
        <dbReference type="EMBL" id="KAA1130390.1"/>
    </source>
</evidence>
<evidence type="ECO:0000313" key="4">
    <source>
        <dbReference type="Proteomes" id="UP000324748"/>
    </source>
</evidence>
<feature type="region of interest" description="Disordered" evidence="1">
    <location>
        <begin position="56"/>
        <end position="90"/>
    </location>
</feature>
<evidence type="ECO:0000313" key="5">
    <source>
        <dbReference type="Proteomes" id="UP000325313"/>
    </source>
</evidence>
<proteinExistence type="predicted"/>
<feature type="region of interest" description="Disordered" evidence="1">
    <location>
        <begin position="1"/>
        <end position="44"/>
    </location>
</feature>
<dbReference type="Proteomes" id="UP000325313">
    <property type="component" value="Unassembled WGS sequence"/>
</dbReference>
<dbReference type="AlphaFoldDB" id="A0A5B0RX77"/>
<accession>A0A5B0RX77</accession>
<evidence type="ECO:0000256" key="1">
    <source>
        <dbReference type="SAM" id="MobiDB-lite"/>
    </source>
</evidence>
<protein>
    <submittedName>
        <fullName evidence="3">Uncharacterized protein</fullName>
    </submittedName>
</protein>
<name>A0A5B0RX77_PUCGR</name>
<dbReference type="EMBL" id="VDEP01000109">
    <property type="protein sequence ID" value="KAA1130390.1"/>
    <property type="molecule type" value="Genomic_DNA"/>
</dbReference>